<evidence type="ECO:0000256" key="1">
    <source>
        <dbReference type="ARBA" id="ARBA00022679"/>
    </source>
</evidence>
<keyword evidence="1" id="KW-0808">Transferase</keyword>
<dbReference type="PANTHER" id="PTHR24421">
    <property type="entry name" value="NITRATE/NITRITE SENSOR PROTEIN NARX-RELATED"/>
    <property type="match status" value="1"/>
</dbReference>
<feature type="domain" description="Histidine kinase" evidence="4">
    <location>
        <begin position="348"/>
        <end position="547"/>
    </location>
</feature>
<sequence length="555" mass="60746">MLASAAAPANDIGTQLELLSQMIEEISGELALEPLLRRIVERACKLIGADDGVIGLYVPELDAIRTAASYNIPHDELRAVLARGHGLTGRVLELDAPLRCRYGDLPYPSRTAARDMNMLGMPIRARGKLIGVFGIGTWPPRVLDEQAQDLLDLFARHAAIAIQNAQRYAEEHRRASRFALIARVAAIGATGPDLENLLQQAADAIHETLEYPNVDIPLVDPDDPETLVISVRGGDYKRLIRHTDRLPVGQGIMGAAARERRVQLVNDVAGDPRYVTPPGVRKPLAELAIPIVHGDEVLGVLNVEGDRAFDELDRASLEIVAEHLGVAIVNARLYERSTRVALLEERQRLARDLHDSVTQILASMSLIAQSLSEAWYYNPAEGERRAARLSELAQLAFAELRGLLRELSPSDAPRKGVFPAIKQQLPATMQRLLAAMVPAHIRLSLDTSHYRPQHKAHEEAILRVCQEAVSNAVRHAEPSRIGIVLSVDAKAMRLRVCDNGRGMPAAATPGMGLGNMRERLAEHGGELVIGPSKPHGTRIDAFLPRADIETGKRQK</sequence>
<evidence type="ECO:0000313" key="6">
    <source>
        <dbReference type="Proteomes" id="UP001431217"/>
    </source>
</evidence>
<dbReference type="Pfam" id="PF02518">
    <property type="entry name" value="HATPase_c"/>
    <property type="match status" value="1"/>
</dbReference>
<evidence type="ECO:0000256" key="3">
    <source>
        <dbReference type="ARBA" id="ARBA00023012"/>
    </source>
</evidence>
<dbReference type="InterPro" id="IPR029016">
    <property type="entry name" value="GAF-like_dom_sf"/>
</dbReference>
<dbReference type="Proteomes" id="UP001431217">
    <property type="component" value="Unassembled WGS sequence"/>
</dbReference>
<comment type="caution">
    <text evidence="5">The sequence shown here is derived from an EMBL/GenBank/DDBJ whole genome shotgun (WGS) entry which is preliminary data.</text>
</comment>
<dbReference type="SUPFAM" id="SSF55874">
    <property type="entry name" value="ATPase domain of HSP90 chaperone/DNA topoisomerase II/histidine kinase"/>
    <property type="match status" value="1"/>
</dbReference>
<proteinExistence type="predicted"/>
<dbReference type="SUPFAM" id="SSF55781">
    <property type="entry name" value="GAF domain-like"/>
    <property type="match status" value="2"/>
</dbReference>
<dbReference type="RefSeq" id="WP_249474543.1">
    <property type="nucleotide sequence ID" value="NZ_JAMBEP010000002.1"/>
</dbReference>
<evidence type="ECO:0000259" key="4">
    <source>
        <dbReference type="PROSITE" id="PS50109"/>
    </source>
</evidence>
<dbReference type="Gene3D" id="3.30.450.40">
    <property type="match status" value="2"/>
</dbReference>
<accession>A0ABT0MJW7</accession>
<dbReference type="InterPro" id="IPR050482">
    <property type="entry name" value="Sensor_HK_TwoCompSys"/>
</dbReference>
<dbReference type="InterPro" id="IPR005467">
    <property type="entry name" value="His_kinase_dom"/>
</dbReference>
<dbReference type="InterPro" id="IPR003594">
    <property type="entry name" value="HATPase_dom"/>
</dbReference>
<dbReference type="Gene3D" id="1.20.5.1930">
    <property type="match status" value="1"/>
</dbReference>
<dbReference type="Gene3D" id="3.30.565.10">
    <property type="entry name" value="Histidine kinase-like ATPase, C-terminal domain"/>
    <property type="match status" value="1"/>
</dbReference>
<dbReference type="InterPro" id="IPR003018">
    <property type="entry name" value="GAF"/>
</dbReference>
<keyword evidence="3" id="KW-0902">Two-component regulatory system</keyword>
<gene>
    <name evidence="5" type="ORF">M2650_11135</name>
</gene>
<dbReference type="SMART" id="SM00065">
    <property type="entry name" value="GAF"/>
    <property type="match status" value="2"/>
</dbReference>
<evidence type="ECO:0000256" key="2">
    <source>
        <dbReference type="ARBA" id="ARBA00022777"/>
    </source>
</evidence>
<dbReference type="InterPro" id="IPR011712">
    <property type="entry name" value="Sig_transdc_His_kin_sub3_dim/P"/>
</dbReference>
<dbReference type="PROSITE" id="PS50109">
    <property type="entry name" value="HIS_KIN"/>
    <property type="match status" value="1"/>
</dbReference>
<name>A0ABT0MJW7_9GAMM</name>
<dbReference type="Pfam" id="PF13185">
    <property type="entry name" value="GAF_2"/>
    <property type="match status" value="2"/>
</dbReference>
<dbReference type="SMART" id="SM00387">
    <property type="entry name" value="HATPase_c"/>
    <property type="match status" value="1"/>
</dbReference>
<keyword evidence="2" id="KW-0418">Kinase</keyword>
<dbReference type="InterPro" id="IPR036890">
    <property type="entry name" value="HATPase_C_sf"/>
</dbReference>
<dbReference type="CDD" id="cd16917">
    <property type="entry name" value="HATPase_UhpB-NarQ-NarX-like"/>
    <property type="match status" value="1"/>
</dbReference>
<keyword evidence="6" id="KW-1185">Reference proteome</keyword>
<dbReference type="PANTHER" id="PTHR24421:SF61">
    <property type="entry name" value="OXYGEN SENSOR HISTIDINE KINASE NREB"/>
    <property type="match status" value="1"/>
</dbReference>
<dbReference type="Pfam" id="PF07730">
    <property type="entry name" value="HisKA_3"/>
    <property type="match status" value="1"/>
</dbReference>
<reference evidence="5 6" key="1">
    <citation type="submission" date="2022-05" db="EMBL/GenBank/DDBJ databases">
        <title>Luteimonas sp. SX5, whole genome shotgun sequencing project.</title>
        <authorList>
            <person name="Zhao G."/>
            <person name="Shen L."/>
        </authorList>
    </citation>
    <scope>NUCLEOTIDE SEQUENCE [LARGE SCALE GENOMIC DNA]</scope>
    <source>
        <strain evidence="5 6">SX5</strain>
    </source>
</reference>
<organism evidence="5 6">
    <name type="scientific">Luteimonas galliterrae</name>
    <dbReference type="NCBI Taxonomy" id="2940486"/>
    <lineage>
        <taxon>Bacteria</taxon>
        <taxon>Pseudomonadati</taxon>
        <taxon>Pseudomonadota</taxon>
        <taxon>Gammaproteobacteria</taxon>
        <taxon>Lysobacterales</taxon>
        <taxon>Lysobacteraceae</taxon>
        <taxon>Luteimonas</taxon>
    </lineage>
</organism>
<dbReference type="EMBL" id="JAMBEP010000002">
    <property type="protein sequence ID" value="MCL1635177.1"/>
    <property type="molecule type" value="Genomic_DNA"/>
</dbReference>
<evidence type="ECO:0000313" key="5">
    <source>
        <dbReference type="EMBL" id="MCL1635177.1"/>
    </source>
</evidence>
<protein>
    <submittedName>
        <fullName evidence="5">GAF domain-containing protein</fullName>
    </submittedName>
</protein>